<keyword evidence="7 12" id="KW-0521">NADP</keyword>
<evidence type="ECO:0000256" key="8">
    <source>
        <dbReference type="ARBA" id="ARBA00023002"/>
    </source>
</evidence>
<evidence type="ECO:0000313" key="15">
    <source>
        <dbReference type="Proteomes" id="UP000007151"/>
    </source>
</evidence>
<dbReference type="InterPro" id="IPR006183">
    <property type="entry name" value="Pgluconate_DH"/>
</dbReference>
<keyword evidence="9 13" id="KW-0311">Gluconate utilization</keyword>
<dbReference type="Gene3D" id="3.40.50.720">
    <property type="entry name" value="NAD(P)-binding Rossmann-like Domain"/>
    <property type="match status" value="1"/>
</dbReference>
<dbReference type="InterPro" id="IPR036291">
    <property type="entry name" value="NAD(P)-bd_dom_sf"/>
</dbReference>
<dbReference type="Proteomes" id="UP000007151">
    <property type="component" value="Unassembled WGS sequence"/>
</dbReference>
<evidence type="ECO:0000313" key="14">
    <source>
        <dbReference type="EMBL" id="OWR43737.1"/>
    </source>
</evidence>
<evidence type="ECO:0000256" key="6">
    <source>
        <dbReference type="ARBA" id="ARBA00018193"/>
    </source>
</evidence>
<dbReference type="SUPFAM" id="SSF51735">
    <property type="entry name" value="NAD(P)-binding Rossmann-fold domains"/>
    <property type="match status" value="1"/>
</dbReference>
<evidence type="ECO:0000256" key="5">
    <source>
        <dbReference type="ARBA" id="ARBA00013011"/>
    </source>
</evidence>
<comment type="pathway">
    <text evidence="2 12 13">Carbohydrate degradation; pentose phosphate pathway; D-ribulose 5-phosphate from D-glucose 6-phosphate (oxidative stage): step 3/3.</text>
</comment>
<dbReference type="GO" id="GO:0006098">
    <property type="term" value="P:pentose-phosphate shunt"/>
    <property type="evidence" value="ECO:0007669"/>
    <property type="project" value="UniProtKB-UniPathway"/>
</dbReference>
<dbReference type="PRINTS" id="PR00076">
    <property type="entry name" value="6PGDHDRGNASE"/>
</dbReference>
<dbReference type="OrthoDB" id="434986at2759"/>
<dbReference type="GO" id="GO:0019521">
    <property type="term" value="P:D-gluconate metabolic process"/>
    <property type="evidence" value="ECO:0007669"/>
    <property type="project" value="UniProtKB-KW"/>
</dbReference>
<dbReference type="InterPro" id="IPR006115">
    <property type="entry name" value="6PGDH_NADP-bd"/>
</dbReference>
<evidence type="ECO:0000256" key="9">
    <source>
        <dbReference type="ARBA" id="ARBA00023064"/>
    </source>
</evidence>
<dbReference type="PANTHER" id="PTHR11811">
    <property type="entry name" value="6-PHOSPHOGLUCONATE DEHYDROGENASE"/>
    <property type="match status" value="1"/>
</dbReference>
<evidence type="ECO:0000256" key="7">
    <source>
        <dbReference type="ARBA" id="ARBA00022857"/>
    </source>
</evidence>
<gene>
    <name evidence="14" type="ORF">KGM_203400</name>
</gene>
<evidence type="ECO:0000256" key="2">
    <source>
        <dbReference type="ARBA" id="ARBA00004874"/>
    </source>
</evidence>
<evidence type="ECO:0000256" key="11">
    <source>
        <dbReference type="ARBA" id="ARBA00048640"/>
    </source>
</evidence>
<keyword evidence="10 12" id="KW-0570">Pentose shunt</keyword>
<dbReference type="InterPro" id="IPR008927">
    <property type="entry name" value="6-PGluconate_DH-like_C_sf"/>
</dbReference>
<accession>A0A212EQI3</accession>
<reference evidence="14 15" key="1">
    <citation type="journal article" date="2011" name="Cell">
        <title>The monarch butterfly genome yields insights into long-distance migration.</title>
        <authorList>
            <person name="Zhan S."/>
            <person name="Merlin C."/>
            <person name="Boore J.L."/>
            <person name="Reppert S.M."/>
        </authorList>
    </citation>
    <scope>NUCLEOTIDE SEQUENCE [LARGE SCALE GENOMIC DNA]</scope>
    <source>
        <strain evidence="14">F-2</strain>
    </source>
</reference>
<dbReference type="Pfam" id="PF03446">
    <property type="entry name" value="NAD_binding_2"/>
    <property type="match status" value="1"/>
</dbReference>
<dbReference type="GO" id="GO:0050661">
    <property type="term" value="F:NADP binding"/>
    <property type="evidence" value="ECO:0007669"/>
    <property type="project" value="InterPro"/>
</dbReference>
<dbReference type="FunFam" id="1.20.5.320:FF:000002">
    <property type="entry name" value="6-phosphogluconate dehydrogenase, decarboxylating"/>
    <property type="match status" value="1"/>
</dbReference>
<evidence type="ECO:0000256" key="13">
    <source>
        <dbReference type="RuleBase" id="RU000485"/>
    </source>
</evidence>
<dbReference type="SMART" id="SM01350">
    <property type="entry name" value="6PGD"/>
    <property type="match status" value="1"/>
</dbReference>
<proteinExistence type="inferred from homology"/>
<organism evidence="14 15">
    <name type="scientific">Danaus plexippus plexippus</name>
    <dbReference type="NCBI Taxonomy" id="278856"/>
    <lineage>
        <taxon>Eukaryota</taxon>
        <taxon>Metazoa</taxon>
        <taxon>Ecdysozoa</taxon>
        <taxon>Arthropoda</taxon>
        <taxon>Hexapoda</taxon>
        <taxon>Insecta</taxon>
        <taxon>Pterygota</taxon>
        <taxon>Neoptera</taxon>
        <taxon>Endopterygota</taxon>
        <taxon>Lepidoptera</taxon>
        <taxon>Glossata</taxon>
        <taxon>Ditrysia</taxon>
        <taxon>Papilionoidea</taxon>
        <taxon>Nymphalidae</taxon>
        <taxon>Danainae</taxon>
        <taxon>Danaini</taxon>
        <taxon>Danaina</taxon>
        <taxon>Danaus</taxon>
        <taxon>Danaus</taxon>
    </lineage>
</organism>
<dbReference type="UniPathway" id="UPA00115">
    <property type="reaction ID" value="UER00410"/>
</dbReference>
<evidence type="ECO:0000256" key="10">
    <source>
        <dbReference type="ARBA" id="ARBA00023126"/>
    </source>
</evidence>
<dbReference type="FunFam" id="3.40.50.720:FF:000007">
    <property type="entry name" value="6-phosphogluconate dehydrogenase, decarboxylating"/>
    <property type="match status" value="1"/>
</dbReference>
<dbReference type="KEGG" id="dpl:KGM_203400"/>
<sequence length="483" mass="53084">MAQPKADIALIGLAVMGQNLILNMDSKGFVVCAFNRTVEKVDQFLQNEAKGTKIIGAKSLEDMVSKLKKPRKVMLLVKAGSAVDEFVKKLVPLLEKGDIIIDGGNSQYLDTQRWCEELVPSGIHYIGMGVSGGEDGARYGPSLMPGGHSAAWQHVKPIFQAISAKVNDEPCCDWVGENGAGHFVKMVHNGIEYGDMQLICEAYHLMKDVLGMEQDEMAQAFDEWNKGELDSFLIEITRDILKFKDADGKYLLPKIRDAAGQKGTGKWTGISALEYGVPVTLIGEAVFARCLSALKDERVTASKSLPGSSIKFSGDKKQFLEHLRKALYASKIISYAQGFMLLREAAKVHKWNLNYGSIALMWRGGCIIRSVFLGNIKDAFKKNPQLSNLLLDPYFRDRISVSQQSLRQVVSEAALLGVPAPAFGAALAFYDGYRSDMLPANLLQAQRDYFGAHTYELLSKPGNFVHTNWTGHGGSVSASTYNN</sequence>
<dbReference type="InterPro" id="IPR006114">
    <property type="entry name" value="6PGDH_C"/>
</dbReference>
<evidence type="ECO:0000256" key="12">
    <source>
        <dbReference type="PIRNR" id="PIRNR000109"/>
    </source>
</evidence>
<dbReference type="Pfam" id="PF00393">
    <property type="entry name" value="6PGD"/>
    <property type="match status" value="1"/>
</dbReference>
<comment type="subunit">
    <text evidence="4 12">Homodimer.</text>
</comment>
<comment type="function">
    <text evidence="1 12">Catalyzes the oxidative decarboxylation of 6-phosphogluconate to ribulose 5-phosphate and CO(2), with concomitant reduction of NADP to NADPH.</text>
</comment>
<protein>
    <recommendedName>
        <fullName evidence="6 12">6-phosphogluconate dehydrogenase, decarboxylating</fullName>
        <ecNumber evidence="5 12">1.1.1.44</ecNumber>
    </recommendedName>
</protein>
<dbReference type="FunFam" id="1.10.1040.10:FF:000002">
    <property type="entry name" value="6-phosphogluconate dehydrogenase, decarboxylating"/>
    <property type="match status" value="1"/>
</dbReference>
<dbReference type="Gene3D" id="1.20.5.320">
    <property type="entry name" value="6-Phosphogluconate Dehydrogenase, domain 3"/>
    <property type="match status" value="1"/>
</dbReference>
<dbReference type="GO" id="GO:0004616">
    <property type="term" value="F:phosphogluconate dehydrogenase (decarboxylating) activity"/>
    <property type="evidence" value="ECO:0007669"/>
    <property type="project" value="UniProtKB-EC"/>
</dbReference>
<dbReference type="NCBIfam" id="TIGR00873">
    <property type="entry name" value="gnd"/>
    <property type="match status" value="1"/>
</dbReference>
<evidence type="ECO:0000256" key="4">
    <source>
        <dbReference type="ARBA" id="ARBA00011738"/>
    </source>
</evidence>
<dbReference type="eggNOG" id="KOG2653">
    <property type="taxonomic scope" value="Eukaryota"/>
</dbReference>
<dbReference type="InterPro" id="IPR006184">
    <property type="entry name" value="6PGdom_BS"/>
</dbReference>
<dbReference type="EC" id="1.1.1.44" evidence="5 12"/>
<dbReference type="SUPFAM" id="SSF48179">
    <property type="entry name" value="6-phosphogluconate dehydrogenase C-terminal domain-like"/>
    <property type="match status" value="1"/>
</dbReference>
<dbReference type="Gene3D" id="1.10.1040.10">
    <property type="entry name" value="N-(1-d-carboxylethyl)-l-norvaline Dehydrogenase, domain 2"/>
    <property type="match status" value="1"/>
</dbReference>
<comment type="similarity">
    <text evidence="3 12 13">Belongs to the 6-phosphogluconate dehydrogenase family.</text>
</comment>
<dbReference type="AlphaFoldDB" id="A0A212EQI3"/>
<evidence type="ECO:0000256" key="1">
    <source>
        <dbReference type="ARBA" id="ARBA00002526"/>
    </source>
</evidence>
<dbReference type="PROSITE" id="PS00461">
    <property type="entry name" value="6PGD"/>
    <property type="match status" value="1"/>
</dbReference>
<dbReference type="NCBIfam" id="NF006765">
    <property type="entry name" value="PRK09287.1"/>
    <property type="match status" value="1"/>
</dbReference>
<comment type="caution">
    <text evidence="14">The sequence shown here is derived from an EMBL/GenBank/DDBJ whole genome shotgun (WGS) entry which is preliminary data.</text>
</comment>
<comment type="catalytic activity">
    <reaction evidence="11 12 13">
        <text>6-phospho-D-gluconate + NADP(+) = D-ribulose 5-phosphate + CO2 + NADPH</text>
        <dbReference type="Rhea" id="RHEA:10116"/>
        <dbReference type="ChEBI" id="CHEBI:16526"/>
        <dbReference type="ChEBI" id="CHEBI:57783"/>
        <dbReference type="ChEBI" id="CHEBI:58121"/>
        <dbReference type="ChEBI" id="CHEBI:58349"/>
        <dbReference type="ChEBI" id="CHEBI:58759"/>
        <dbReference type="EC" id="1.1.1.44"/>
    </reaction>
</comment>
<evidence type="ECO:0000256" key="3">
    <source>
        <dbReference type="ARBA" id="ARBA00008419"/>
    </source>
</evidence>
<dbReference type="InterPro" id="IPR006113">
    <property type="entry name" value="6PGDH_Gnd/GntZ"/>
</dbReference>
<keyword evidence="8 12" id="KW-0560">Oxidoreductase</keyword>
<dbReference type="EMBL" id="AGBW02013269">
    <property type="protein sequence ID" value="OWR43737.1"/>
    <property type="molecule type" value="Genomic_DNA"/>
</dbReference>
<dbReference type="InterPro" id="IPR013328">
    <property type="entry name" value="6PGD_dom2"/>
</dbReference>
<dbReference type="PIRSF" id="PIRSF000109">
    <property type="entry name" value="6PGD"/>
    <property type="match status" value="1"/>
</dbReference>
<dbReference type="STRING" id="278856.A0A212EQI3"/>
<keyword evidence="15" id="KW-1185">Reference proteome</keyword>
<name>A0A212EQI3_DANPL</name>
<dbReference type="FunCoup" id="A0A212EQI3">
    <property type="interactions" value="969"/>
</dbReference>